<dbReference type="GO" id="GO:0005886">
    <property type="term" value="C:plasma membrane"/>
    <property type="evidence" value="ECO:0000318"/>
    <property type="project" value="GO_Central"/>
</dbReference>
<evidence type="ECO:0000313" key="15">
    <source>
        <dbReference type="Proteomes" id="UP000008143"/>
    </source>
</evidence>
<keyword evidence="8 12" id="KW-0472">Membrane</keyword>
<feature type="chain" id="PRO_5035275026" evidence="13">
    <location>
        <begin position="22"/>
        <end position="635"/>
    </location>
</feature>
<keyword evidence="6" id="KW-0130">Cell adhesion</keyword>
<evidence type="ECO:0000313" key="16">
    <source>
        <dbReference type="RefSeq" id="XP_031755240.1"/>
    </source>
</evidence>
<keyword evidence="5" id="KW-0677">Repeat</keyword>
<reference evidence="16" key="1">
    <citation type="submission" date="2025-08" db="UniProtKB">
        <authorList>
            <consortium name="RefSeq"/>
        </authorList>
    </citation>
    <scope>IDENTIFICATION</scope>
    <source>
        <strain evidence="16">Nigerian</strain>
        <tissue evidence="16">Liver and blood</tissue>
    </source>
</reference>
<dbReference type="FunFam" id="2.60.40.10:FF:002232">
    <property type="entry name" value="Intercellular adhesion molecule 3"/>
    <property type="match status" value="1"/>
</dbReference>
<keyword evidence="9" id="KW-1015">Disulfide bond</keyword>
<dbReference type="SMART" id="SM00408">
    <property type="entry name" value="IGc2"/>
    <property type="match status" value="2"/>
</dbReference>
<evidence type="ECO:0000256" key="2">
    <source>
        <dbReference type="ARBA" id="ARBA00022553"/>
    </source>
</evidence>
<evidence type="ECO:0000256" key="7">
    <source>
        <dbReference type="ARBA" id="ARBA00022989"/>
    </source>
</evidence>
<evidence type="ECO:0000256" key="3">
    <source>
        <dbReference type="ARBA" id="ARBA00022692"/>
    </source>
</evidence>
<dbReference type="OMA" id="SQSPQIW"/>
<evidence type="ECO:0000256" key="5">
    <source>
        <dbReference type="ARBA" id="ARBA00022737"/>
    </source>
</evidence>
<dbReference type="PROSITE" id="PS50835">
    <property type="entry name" value="IG_LIKE"/>
    <property type="match status" value="3"/>
</dbReference>
<dbReference type="Pfam" id="PF21146">
    <property type="entry name" value="ICAM1_3_5_D2"/>
    <property type="match status" value="1"/>
</dbReference>
<keyword evidence="2" id="KW-0597">Phosphoprotein</keyword>
<dbReference type="GO" id="GO:0005178">
    <property type="term" value="F:integrin binding"/>
    <property type="evidence" value="ECO:0000318"/>
    <property type="project" value="GO_Central"/>
</dbReference>
<feature type="domain" description="Ig-like" evidence="14">
    <location>
        <begin position="407"/>
        <end position="483"/>
    </location>
</feature>
<evidence type="ECO:0000256" key="4">
    <source>
        <dbReference type="ARBA" id="ARBA00022729"/>
    </source>
</evidence>
<dbReference type="KEGG" id="xtr:100494903"/>
<comment type="subcellular location">
    <subcellularLocation>
        <location evidence="1">Membrane</location>
        <topology evidence="1">Single-pass type I membrane protein</topology>
    </subcellularLocation>
</comment>
<dbReference type="InterPro" id="IPR003987">
    <property type="entry name" value="ICAM_VCAM_N"/>
</dbReference>
<dbReference type="SMART" id="SM00409">
    <property type="entry name" value="IG"/>
    <property type="match status" value="2"/>
</dbReference>
<dbReference type="SUPFAM" id="SSF48726">
    <property type="entry name" value="Immunoglobulin"/>
    <property type="match status" value="4"/>
</dbReference>
<feature type="signal peptide" evidence="13">
    <location>
        <begin position="1"/>
        <end position="21"/>
    </location>
</feature>
<evidence type="ECO:0000256" key="8">
    <source>
        <dbReference type="ARBA" id="ARBA00023136"/>
    </source>
</evidence>
<evidence type="ECO:0000256" key="10">
    <source>
        <dbReference type="ARBA" id="ARBA00023180"/>
    </source>
</evidence>
<evidence type="ECO:0000256" key="12">
    <source>
        <dbReference type="SAM" id="Phobius"/>
    </source>
</evidence>
<evidence type="ECO:0000256" key="13">
    <source>
        <dbReference type="SAM" id="SignalP"/>
    </source>
</evidence>
<dbReference type="GO" id="GO:0098609">
    <property type="term" value="P:cell-cell adhesion"/>
    <property type="evidence" value="ECO:0007669"/>
    <property type="project" value="InterPro"/>
</dbReference>
<evidence type="ECO:0000313" key="17">
    <source>
        <dbReference type="Xenbase" id="XB-GENE-29082455"/>
    </source>
</evidence>
<feature type="domain" description="Ig-like" evidence="14">
    <location>
        <begin position="491"/>
        <end position="573"/>
    </location>
</feature>
<proteinExistence type="predicted"/>
<evidence type="ECO:0000259" key="14">
    <source>
        <dbReference type="PROSITE" id="PS50835"/>
    </source>
</evidence>
<protein>
    <submittedName>
        <fullName evidence="16">Intercellular adhesion molecule 5</fullName>
    </submittedName>
</protein>
<dbReference type="InterPro" id="IPR036179">
    <property type="entry name" value="Ig-like_dom_sf"/>
</dbReference>
<keyword evidence="3 12" id="KW-0812">Transmembrane</keyword>
<dbReference type="AlphaFoldDB" id="A0A8J1JDZ6"/>
<dbReference type="InterPro" id="IPR003598">
    <property type="entry name" value="Ig_sub2"/>
</dbReference>
<feature type="transmembrane region" description="Helical" evidence="12">
    <location>
        <begin position="575"/>
        <end position="602"/>
    </location>
</feature>
<dbReference type="Pfam" id="PF13895">
    <property type="entry name" value="Ig_2"/>
    <property type="match status" value="1"/>
</dbReference>
<organism evidence="15 16">
    <name type="scientific">Xenopus tropicalis</name>
    <name type="common">Western clawed frog</name>
    <name type="synonym">Silurana tropicalis</name>
    <dbReference type="NCBI Taxonomy" id="8364"/>
    <lineage>
        <taxon>Eukaryota</taxon>
        <taxon>Metazoa</taxon>
        <taxon>Chordata</taxon>
        <taxon>Craniata</taxon>
        <taxon>Vertebrata</taxon>
        <taxon>Euteleostomi</taxon>
        <taxon>Amphibia</taxon>
        <taxon>Batrachia</taxon>
        <taxon>Anura</taxon>
        <taxon>Pipoidea</taxon>
        <taxon>Pipidae</taxon>
        <taxon>Xenopodinae</taxon>
        <taxon>Xenopus</taxon>
        <taxon>Silurana</taxon>
    </lineage>
</organism>
<dbReference type="AGR" id="Xenbase:XB-GENE-29082455"/>
<dbReference type="PANTHER" id="PTHR13771">
    <property type="entry name" value="INTERCELLULAR ADHESION MOLECULE"/>
    <property type="match status" value="1"/>
</dbReference>
<dbReference type="PRINTS" id="PR01472">
    <property type="entry name" value="ICAMVCAM1"/>
</dbReference>
<dbReference type="GO" id="GO:0007155">
    <property type="term" value="P:cell adhesion"/>
    <property type="evidence" value="ECO:0000318"/>
    <property type="project" value="GO_Central"/>
</dbReference>
<dbReference type="Xenbase" id="XB-GENE-29082455">
    <property type="gene designation" value="LOC100494903"/>
</dbReference>
<keyword evidence="4 13" id="KW-0732">Signal</keyword>
<dbReference type="Proteomes" id="UP000008143">
    <property type="component" value="Chromosome 3"/>
</dbReference>
<dbReference type="RefSeq" id="XP_031755240.1">
    <property type="nucleotide sequence ID" value="XM_031899380.1"/>
</dbReference>
<dbReference type="PANTHER" id="PTHR13771:SF9">
    <property type="entry name" value="INTERCELLULAR ADHESION MOLECULE 5"/>
    <property type="match status" value="1"/>
</dbReference>
<feature type="domain" description="Ig-like" evidence="14">
    <location>
        <begin position="115"/>
        <end position="216"/>
    </location>
</feature>
<dbReference type="OrthoDB" id="6250964at2759"/>
<keyword evidence="11" id="KW-0393">Immunoglobulin domain</keyword>
<dbReference type="Gene3D" id="2.60.40.10">
    <property type="entry name" value="Immunoglobulins"/>
    <property type="match status" value="4"/>
</dbReference>
<evidence type="ECO:0000256" key="1">
    <source>
        <dbReference type="ARBA" id="ARBA00004479"/>
    </source>
</evidence>
<keyword evidence="7 12" id="KW-1133">Transmembrane helix</keyword>
<accession>A0A8J1JDZ6</accession>
<sequence>MALSAKWLCFAFAIIFGICWAGASEEPCYGNVGDTEVYAPFGSWALFNCTHNCTKADWESRLIKRNKIDGPGWVSVEVGVGVTDKEWKASEIACTVLSRGEAVDNFVTVIPYEIPRLVTLDMEDMLEEGKSYIITCTVHGVAPIQNLRVTMLRGKELIYNKTFKDDLTRKADNITEAVTYQITAERSDNMEDFSCQATLALGTVIGNVTVPSSNVTVRTFALPDKPKLEVNQWIKNGTRQMATCKVSNAFPPEHLNLTMIFNTITLSMNKIKMADGSVLGSAEIPPDTLLGTYRLLCKAELVSLSSEASTDIHIYELPDISFTVSNDSVLLGDSITASCLLNNNNSDPYGVTIRLNGEEICKDPAMDCNVPVNRRSPQSLVSCEAFIKDNTDITVRREKSLTVHYSPQFQDDQCPGHFALREGNNGPFKCQADGNPPPTVTCSSDSWILPTDRTFDINKTHSGSYECQATNMHGVQSKSVMVEVQYPPATPNITAVPTATIPKGGALNVTCWADGLPQPEYRWVIPNGASVVYMNNNSVIFIPEASTSHSGNYTCHAVNQHGESPVALVITVTDYTLVIILCVVGFLFLIIIIIAIVCLMLWKKNRRGFYDLFKPKQEKRQEEEMTPMKTQCNSH</sequence>
<evidence type="ECO:0000256" key="11">
    <source>
        <dbReference type="ARBA" id="ARBA00023319"/>
    </source>
</evidence>
<evidence type="ECO:0000256" key="6">
    <source>
        <dbReference type="ARBA" id="ARBA00022889"/>
    </source>
</evidence>
<dbReference type="GeneID" id="100494903"/>
<dbReference type="InterPro" id="IPR003599">
    <property type="entry name" value="Ig_sub"/>
</dbReference>
<evidence type="ECO:0000256" key="9">
    <source>
        <dbReference type="ARBA" id="ARBA00023157"/>
    </source>
</evidence>
<name>A0A8J1JDZ6_XENTR</name>
<dbReference type="InterPro" id="IPR048679">
    <property type="entry name" value="ICAM1_3_5_D2"/>
</dbReference>
<gene>
    <name evidence="16 17" type="primary">LOC100494903</name>
</gene>
<dbReference type="InterPro" id="IPR007110">
    <property type="entry name" value="Ig-like_dom"/>
</dbReference>
<keyword evidence="10" id="KW-0325">Glycoprotein</keyword>
<dbReference type="Pfam" id="PF13927">
    <property type="entry name" value="Ig_3"/>
    <property type="match status" value="1"/>
</dbReference>
<dbReference type="InterPro" id="IPR047012">
    <property type="entry name" value="ICAM_VCAM"/>
</dbReference>
<keyword evidence="15" id="KW-1185">Reference proteome</keyword>
<dbReference type="InterPro" id="IPR013783">
    <property type="entry name" value="Ig-like_fold"/>
</dbReference>